<dbReference type="Gene3D" id="2.40.50.140">
    <property type="entry name" value="Nucleic acid-binding proteins"/>
    <property type="match status" value="1"/>
</dbReference>
<dbReference type="Proteomes" id="UP000035720">
    <property type="component" value="Unassembled WGS sequence"/>
</dbReference>
<protein>
    <recommendedName>
        <fullName evidence="6">Single-stranded DNA-binding protein</fullName>
    </recommendedName>
</protein>
<dbReference type="GO" id="GO:0003697">
    <property type="term" value="F:single-stranded DNA binding"/>
    <property type="evidence" value="ECO:0007669"/>
    <property type="project" value="InterPro"/>
</dbReference>
<comment type="caution">
    <text evidence="4">The sequence shown here is derived from an EMBL/GenBank/DDBJ whole genome shotgun (WGS) entry which is preliminary data.</text>
</comment>
<feature type="compositionally biased region" description="Basic and acidic residues" evidence="3">
    <location>
        <begin position="153"/>
        <end position="168"/>
    </location>
</feature>
<feature type="compositionally biased region" description="Polar residues" evidence="3">
    <location>
        <begin position="183"/>
        <end position="198"/>
    </location>
</feature>
<dbReference type="CDD" id="cd04496">
    <property type="entry name" value="SSB_OBF"/>
    <property type="match status" value="1"/>
</dbReference>
<sequence>MFDNNVTVAGNACEKPEKKIAASGVVFTKFRLASNLRRRNIETGLYEDGHVNYYSVVAFGRCAENIVSSTDKGHPLLVFGKLRIHDYNREDGSRGTSVEIEATHIGHDFSLGATAWIRGGRQVVDPRDRMTDPALNAQRIADDAAGAGSGGTGRRDNGPQRSRNDGHSWGDWSDPDPFDSAPDESSASDTGSFGTGENPTMAYPNHNATVIDSPGEEGPAEESVVDEREADAVPA</sequence>
<proteinExistence type="predicted"/>
<dbReference type="RefSeq" id="WP_048547422.1">
    <property type="nucleotide sequence ID" value="NZ_HF571038.1"/>
</dbReference>
<keyword evidence="1 2" id="KW-0238">DNA-binding</keyword>
<accession>A0A077MGU0</accession>
<evidence type="ECO:0008006" key="6">
    <source>
        <dbReference type="Google" id="ProtNLM"/>
    </source>
</evidence>
<evidence type="ECO:0000313" key="4">
    <source>
        <dbReference type="EMBL" id="CCI54787.1"/>
    </source>
</evidence>
<feature type="compositionally biased region" description="Basic and acidic residues" evidence="3">
    <location>
        <begin position="225"/>
        <end position="235"/>
    </location>
</feature>
<reference evidence="4 5" key="1">
    <citation type="journal article" date="2013" name="ISME J.">
        <title>A metabolic model for members of the genus Tetrasphaera involved in enhanced biological phosphorus removal.</title>
        <authorList>
            <person name="Kristiansen R."/>
            <person name="Nguyen H.T.T."/>
            <person name="Saunders A.M."/>
            <person name="Nielsen J.L."/>
            <person name="Wimmer R."/>
            <person name="Le V.Q."/>
            <person name="McIlroy S.J."/>
            <person name="Petrovski S."/>
            <person name="Seviour R.J."/>
            <person name="Calteau A."/>
            <person name="Nielsen K.L."/>
            <person name="Nielsen P.H."/>
        </authorList>
    </citation>
    <scope>NUCLEOTIDE SEQUENCE [LARGE SCALE GENOMIC DNA]</scope>
    <source>
        <strain evidence="4 5">Ben 74</strain>
    </source>
</reference>
<keyword evidence="5" id="KW-1185">Reference proteome</keyword>
<dbReference type="AlphaFoldDB" id="A0A077MGU0"/>
<feature type="region of interest" description="Disordered" evidence="3">
    <location>
        <begin position="137"/>
        <end position="235"/>
    </location>
</feature>
<dbReference type="InterPro" id="IPR012340">
    <property type="entry name" value="NA-bd_OB-fold"/>
</dbReference>
<feature type="compositionally biased region" description="Acidic residues" evidence="3">
    <location>
        <begin position="214"/>
        <end position="224"/>
    </location>
</feature>
<dbReference type="EMBL" id="CAJC01000197">
    <property type="protein sequence ID" value="CCI54787.1"/>
    <property type="molecule type" value="Genomic_DNA"/>
</dbReference>
<gene>
    <name evidence="4" type="ORF">BN13_820008</name>
</gene>
<dbReference type="SUPFAM" id="SSF50249">
    <property type="entry name" value="Nucleic acid-binding proteins"/>
    <property type="match status" value="1"/>
</dbReference>
<dbReference type="STRING" id="1193518.BN13_820008"/>
<organism evidence="4 5">
    <name type="scientific">Nostocoides jenkinsii Ben 74</name>
    <dbReference type="NCBI Taxonomy" id="1193518"/>
    <lineage>
        <taxon>Bacteria</taxon>
        <taxon>Bacillati</taxon>
        <taxon>Actinomycetota</taxon>
        <taxon>Actinomycetes</taxon>
        <taxon>Micrococcales</taxon>
        <taxon>Intrasporangiaceae</taxon>
        <taxon>Nostocoides</taxon>
    </lineage>
</organism>
<evidence type="ECO:0000256" key="1">
    <source>
        <dbReference type="ARBA" id="ARBA00023125"/>
    </source>
</evidence>
<evidence type="ECO:0000256" key="2">
    <source>
        <dbReference type="PROSITE-ProRule" id="PRU00252"/>
    </source>
</evidence>
<name>A0A077MGU0_9MICO</name>
<dbReference type="PROSITE" id="PS50935">
    <property type="entry name" value="SSB"/>
    <property type="match status" value="1"/>
</dbReference>
<evidence type="ECO:0000256" key="3">
    <source>
        <dbReference type="SAM" id="MobiDB-lite"/>
    </source>
</evidence>
<dbReference type="Pfam" id="PF00436">
    <property type="entry name" value="SSB"/>
    <property type="match status" value="1"/>
</dbReference>
<dbReference type="InterPro" id="IPR000424">
    <property type="entry name" value="Primosome_PriB/ssb"/>
</dbReference>
<evidence type="ECO:0000313" key="5">
    <source>
        <dbReference type="Proteomes" id="UP000035720"/>
    </source>
</evidence>